<gene>
    <name evidence="4" type="ORF">DES53_104319</name>
</gene>
<name>A0A366HMW1_9BACT</name>
<dbReference type="Gene3D" id="2.40.50.100">
    <property type="match status" value="1"/>
</dbReference>
<organism evidence="4 5">
    <name type="scientific">Roseimicrobium gellanilyticum</name>
    <dbReference type="NCBI Taxonomy" id="748857"/>
    <lineage>
        <taxon>Bacteria</taxon>
        <taxon>Pseudomonadati</taxon>
        <taxon>Verrucomicrobiota</taxon>
        <taxon>Verrucomicrobiia</taxon>
        <taxon>Verrucomicrobiales</taxon>
        <taxon>Verrucomicrobiaceae</taxon>
        <taxon>Roseimicrobium</taxon>
    </lineage>
</organism>
<protein>
    <submittedName>
        <fullName evidence="4">HlyD family secretion protein</fullName>
    </submittedName>
</protein>
<dbReference type="EMBL" id="QNRR01000004">
    <property type="protein sequence ID" value="RBP44498.1"/>
    <property type="molecule type" value="Genomic_DNA"/>
</dbReference>
<evidence type="ECO:0000256" key="2">
    <source>
        <dbReference type="ARBA" id="ARBA00023054"/>
    </source>
</evidence>
<accession>A0A366HMW1</accession>
<dbReference type="PANTHER" id="PTHR32347">
    <property type="entry name" value="EFFLUX SYSTEM COMPONENT YKNX-RELATED"/>
    <property type="match status" value="1"/>
</dbReference>
<dbReference type="InterPro" id="IPR059052">
    <property type="entry name" value="HH_YbhG-like"/>
</dbReference>
<feature type="domain" description="YbhG-like alpha-helical hairpin" evidence="3">
    <location>
        <begin position="85"/>
        <end position="209"/>
    </location>
</feature>
<reference evidence="4 5" key="1">
    <citation type="submission" date="2018-06" db="EMBL/GenBank/DDBJ databases">
        <title>Genomic Encyclopedia of Type Strains, Phase IV (KMG-IV): sequencing the most valuable type-strain genomes for metagenomic binning, comparative biology and taxonomic classification.</title>
        <authorList>
            <person name="Goeker M."/>
        </authorList>
    </citation>
    <scope>NUCLEOTIDE SEQUENCE [LARGE SCALE GENOMIC DNA]</scope>
    <source>
        <strain evidence="4 5">DSM 25532</strain>
    </source>
</reference>
<dbReference type="PANTHER" id="PTHR32347:SF23">
    <property type="entry name" value="BLL5650 PROTEIN"/>
    <property type="match status" value="1"/>
</dbReference>
<dbReference type="AlphaFoldDB" id="A0A366HMW1"/>
<dbReference type="SUPFAM" id="SSF111369">
    <property type="entry name" value="HlyD-like secretion proteins"/>
    <property type="match status" value="2"/>
</dbReference>
<evidence type="ECO:0000313" key="5">
    <source>
        <dbReference type="Proteomes" id="UP000253426"/>
    </source>
</evidence>
<evidence type="ECO:0000256" key="1">
    <source>
        <dbReference type="ARBA" id="ARBA00004196"/>
    </source>
</evidence>
<dbReference type="Gene3D" id="2.40.30.170">
    <property type="match status" value="1"/>
</dbReference>
<dbReference type="Proteomes" id="UP000253426">
    <property type="component" value="Unassembled WGS sequence"/>
</dbReference>
<evidence type="ECO:0000259" key="3">
    <source>
        <dbReference type="Pfam" id="PF25881"/>
    </source>
</evidence>
<dbReference type="InterPro" id="IPR050465">
    <property type="entry name" value="UPF0194_transport"/>
</dbReference>
<sequence length="335" mass="36917">MITMMHAMKMTIMNHHTLSGGLRLMLVATFLAGLTGCERSNSGIIQGYVEGEYVYVASPLAGQLQKLHVKRGDQVKEGAMLFELDNIPEKAAVEEAERRLNQSKATVEDMKKGRRPTEMAAIEAQLGQMKAALTYSETEMKRQRQLAGTGATSKEDLDRAVNLYDQNRHRVAELDAELQTAKLGQREDQIMAAEADMKARAATLEKAKWDLAQKQQTAAKSGVVFDTLYREGEWVAAGRPVVALLPPPNVKVRAFVPEPEIGSVHQGDKMEVTLDGASAPVVGTVSFVSPEAEYTPPVIYSRESRSKLVFMIELTFDPEVAAKLHPGQPVDVRRK</sequence>
<dbReference type="GO" id="GO:0030313">
    <property type="term" value="C:cell envelope"/>
    <property type="evidence" value="ECO:0007669"/>
    <property type="project" value="UniProtKB-SubCell"/>
</dbReference>
<keyword evidence="5" id="KW-1185">Reference proteome</keyword>
<dbReference type="Pfam" id="PF25881">
    <property type="entry name" value="HH_YBHG"/>
    <property type="match status" value="1"/>
</dbReference>
<proteinExistence type="predicted"/>
<comment type="caution">
    <text evidence="4">The sequence shown here is derived from an EMBL/GenBank/DDBJ whole genome shotgun (WGS) entry which is preliminary data.</text>
</comment>
<dbReference type="Gene3D" id="1.10.287.470">
    <property type="entry name" value="Helix hairpin bin"/>
    <property type="match status" value="1"/>
</dbReference>
<comment type="subcellular location">
    <subcellularLocation>
        <location evidence="1">Cell envelope</location>
    </subcellularLocation>
</comment>
<evidence type="ECO:0000313" key="4">
    <source>
        <dbReference type="EMBL" id="RBP44498.1"/>
    </source>
</evidence>
<keyword evidence="2" id="KW-0175">Coiled coil</keyword>